<protein>
    <submittedName>
        <fullName evidence="2">Uncharacterized protein</fullName>
    </submittedName>
</protein>
<evidence type="ECO:0000313" key="3">
    <source>
        <dbReference type="Proteomes" id="UP001530400"/>
    </source>
</evidence>
<accession>A0ABD3NPC4</accession>
<dbReference type="EMBL" id="JALLPJ020001073">
    <property type="protein sequence ID" value="KAL3776962.1"/>
    <property type="molecule type" value="Genomic_DNA"/>
</dbReference>
<dbReference type="Proteomes" id="UP001530400">
    <property type="component" value="Unassembled WGS sequence"/>
</dbReference>
<evidence type="ECO:0000256" key="1">
    <source>
        <dbReference type="SAM" id="MobiDB-lite"/>
    </source>
</evidence>
<name>A0ABD3NPC4_9STRA</name>
<comment type="caution">
    <text evidence="2">The sequence shown here is derived from an EMBL/GenBank/DDBJ whole genome shotgun (WGS) entry which is preliminary data.</text>
</comment>
<proteinExistence type="predicted"/>
<sequence>MDATSALDPPEENVEFRPFVRGRGRSKIVNNGAGKSAASFLDTYLSSSQQRKKVLLILLSVLCVSLLGMSMTKKGAVKIEHDIELGQKEDVHHAILDHHQQDDIIGRAQEKAEVASSEAESKEETKPAEDSKDNEAVEVTESKEEVQVEQKSGDIAEVKETPKAHITVDHSGYQPTEMIKPTFYLPGTEDAPRGSAAGGGWDYPITNHFQFRNPDSPTASTWGSFDFEDPKEEWRGKVRPTPDYESVPHRDVKGVDFPDGAWQKDDEYMKQFLSEAKKLVNRTMEANYAEYGVGVPGGDLSKLTEEQRRNRELFAPMTILQNIEDDAEYNARGKFPGMWTTHDSLDGLARRILHAIITQDTFHITLGGHSAAAGHGNGFNQSYIIQAGHVLEPVFAHLGVSLRTYNLAQGGLGTLQQAMAGMDLRGKETDIIMWDSSMTEKPVSYFTFFMKQALISGNRAPFMIGSSYPMRDFNRVAGANIGEEGTGWLPETLDEEQAQTIPWAARYLNCPRGVDICKEHEYEGNGCWVERNDFTPPTPQNPAPGGQASWHPGNRIHKIRGRRIALLILRGLEHALQKWEELTSTTGHPLADEHWHVTDYYKAIKDKAPEIPGCPELDANKIGSGRRRALRANETTRHLADEYWPWRICNLPLNGRSLFGPRPNPMETSLVAILKPNPMGDLDPNTNNAYVWPPIYYPPELIGPWNVPPDNDIDIEKIAGARRLKEVVSIDDPDKIIPGYGIDIQWGRPGHCDGSSHSWCDRQEESTCLMGGTQDSHGMICFNGLSGWVVFDVKGVKHGFIGAKMEPWHNDNENKVTTGWTELNNGGKGNYEKSDNDRLLQEQNRRRILQELGRMDEDIQREILQDPEHRKLKGGKHCGFAADYIFEFAINGKITSWTKEEYCNKFTRLAYNTDMISFMDDETQTGDFELAMRIKNTGSTENMCITHLYWS</sequence>
<reference evidence="2 3" key="1">
    <citation type="submission" date="2024-10" db="EMBL/GenBank/DDBJ databases">
        <title>Updated reference genomes for cyclostephanoid diatoms.</title>
        <authorList>
            <person name="Roberts W.R."/>
            <person name="Alverson A.J."/>
        </authorList>
    </citation>
    <scope>NUCLEOTIDE SEQUENCE [LARGE SCALE GENOMIC DNA]</scope>
    <source>
        <strain evidence="2 3">AJA010-31</strain>
    </source>
</reference>
<gene>
    <name evidence="2" type="ORF">ACHAWO_008742</name>
</gene>
<keyword evidence="3" id="KW-1185">Reference proteome</keyword>
<evidence type="ECO:0000313" key="2">
    <source>
        <dbReference type="EMBL" id="KAL3776962.1"/>
    </source>
</evidence>
<dbReference type="AlphaFoldDB" id="A0ABD3NPC4"/>
<feature type="region of interest" description="Disordered" evidence="1">
    <location>
        <begin position="109"/>
        <end position="152"/>
    </location>
</feature>
<organism evidence="2 3">
    <name type="scientific">Cyclotella atomus</name>
    <dbReference type="NCBI Taxonomy" id="382360"/>
    <lineage>
        <taxon>Eukaryota</taxon>
        <taxon>Sar</taxon>
        <taxon>Stramenopiles</taxon>
        <taxon>Ochrophyta</taxon>
        <taxon>Bacillariophyta</taxon>
        <taxon>Coscinodiscophyceae</taxon>
        <taxon>Thalassiosirophycidae</taxon>
        <taxon>Stephanodiscales</taxon>
        <taxon>Stephanodiscaceae</taxon>
        <taxon>Cyclotella</taxon>
    </lineage>
</organism>